<reference evidence="3 4" key="2">
    <citation type="submission" date="2024-07" db="EMBL/GenBank/DDBJ databases">
        <authorList>
            <person name="Akdeniz Z."/>
        </authorList>
    </citation>
    <scope>NUCLEOTIDE SEQUENCE [LARGE SCALE GENOMIC DNA]</scope>
</reference>
<feature type="compositionally biased region" description="Polar residues" evidence="1">
    <location>
        <begin position="1830"/>
        <end position="1851"/>
    </location>
</feature>
<keyword evidence="4" id="KW-1185">Reference proteome</keyword>
<comment type="caution">
    <text evidence="2">The sequence shown here is derived from an EMBL/GenBank/DDBJ whole genome shotgun (WGS) entry which is preliminary data.</text>
</comment>
<gene>
    <name evidence="2" type="ORF">HINF_LOCUS3452</name>
    <name evidence="3" type="ORF">HINF_LOCUS60340</name>
</gene>
<dbReference type="Proteomes" id="UP001642409">
    <property type="component" value="Unassembled WGS sequence"/>
</dbReference>
<accession>A0AA86TGY1</accession>
<dbReference type="EMBL" id="CATOUU010000077">
    <property type="protein sequence ID" value="CAI9915807.1"/>
    <property type="molecule type" value="Genomic_DNA"/>
</dbReference>
<proteinExistence type="predicted"/>
<reference evidence="2" key="1">
    <citation type="submission" date="2023-06" db="EMBL/GenBank/DDBJ databases">
        <authorList>
            <person name="Kurt Z."/>
        </authorList>
    </citation>
    <scope>NUCLEOTIDE SEQUENCE</scope>
</reference>
<dbReference type="InterPro" id="IPR009030">
    <property type="entry name" value="Growth_fac_rcpt_cys_sf"/>
</dbReference>
<evidence type="ECO:0000313" key="2">
    <source>
        <dbReference type="EMBL" id="CAI9915807.1"/>
    </source>
</evidence>
<name>A0AA86TGY1_9EUKA</name>
<evidence type="ECO:0000313" key="4">
    <source>
        <dbReference type="Proteomes" id="UP001642409"/>
    </source>
</evidence>
<organism evidence="2">
    <name type="scientific">Hexamita inflata</name>
    <dbReference type="NCBI Taxonomy" id="28002"/>
    <lineage>
        <taxon>Eukaryota</taxon>
        <taxon>Metamonada</taxon>
        <taxon>Diplomonadida</taxon>
        <taxon>Hexamitidae</taxon>
        <taxon>Hexamitinae</taxon>
        <taxon>Hexamita</taxon>
    </lineage>
</organism>
<sequence>MFALLISQISASTSGPLCGLWFDVVNGNCSCSLRLSSDKTRCAPTCAELGEIDLDGTCVPQIVRKNTDSDGCKTGSVADGNCACDTENGFAGPGLGQPCENCWKLSGDYKDMKVVSSDGQQCVTCSTKYGQSLAFNKYAPYKCAADLSKGPKAVNIDDKGSVTVTDCAEAVTQDGSTCATCADRYSSQLVVYNSTLLKCSGDLTKGIAVDINLATDEYIYPITKCWDQQQIVTKNGKSCETCSTRFKDTNGLLVFNSSTNKCSGNLLKGVAVEFSSTYDIKYPITKCWETPSGAQVVSHDGFSCQSCDEKYETTDQLVFNQNAPFHCTGDLEKGIALKLDAQGQKLNIDACWAKDPKLVVSTTYDECISCNDKYQSNGLVVNTDNSPYYCSGDPLQGVAVQFDKNGVVPQSLLFCWQQSPKFVVSSNGQTCESCDTRFGGNNQLVFNNDAPLKCSGDLSKGYAVIISESGMNTLSFQRCWDKQKVVSANFKTCETCNQRYTTDTVTYSILVFNNDADFKCSGDLTDGYAVNINKDGVVADSLVRCWDNDKQKVVSANFKTCETCNQRYTTDTVTYSKLVFNNDADFKCSGDLTDGYAVNINKDGVVADSLVRCWDNDKQKVVSANFKTCETCNQRYTTDTVTYSKLVFNNDADFKCSGDLTDGYAVNINKDGVVADSLVRCWDNNKQKVVSANFKTCETCNQRYTTDTVTYSILVFNNDADFKCSGDLTDGYAVNINKDGVVADSLVRCWDNDKQKVVSANFKTCQTCNQKYPNDNNNLDFNIDAPFKCAGAKQGYAVDVNANGVDVSTLTDCWGQSPQKVVSVNYKTCQTCDTRYNTGVTDGLAFDSTTANQYHCVVNVNQGYAGQIQDYESFDQNYPLINCWKRSKLVSSTEVDCDLCSSFYQGEKVGYERLIFAGQGTCQCDPSLGYAQNSGTDTGASNTCDKNCFDIGKIVSSDGQQCIPCSINSVFKNNKCVCNSGFAGHDCSLKCWQNSQIVSQDGMSCESCHTVFGDGSIYNTDGNCKCNNLKGFAGKANDVCVDCWRNGFKVDSQDATKCSAACDTGYVRSLDELSCVTCAAKFGPGSIVANQLEGTCKCNQTEGFAGAIDSVCSDCWRNGFKVASATACSTTCDTGFVRSQDELSCVTCAAKFGAGSIVANQLEGTCKCNQTEGFAGAINEVCSDCWKVGKMVDTAVTPHVCKACNDNKVLQDEGDSRTCKNCPTGFVFSADHLSCITCVTKFGPGSKYKGVNVCECDETKGFAGTDDSTCSNCWSMGLQSGSGTCAACTGKKVLQNGVCAICDDELVHSADNLKCITCAAKFGDGSIHGTNGDCKCNNLKGFAGKANDVCVDCWRNGFKVDSQDATKCLENCEAGFVRSLDDLSCVTCVTKFGPGSKYKGVNVCECDETKGFAGTDDSTCSNCWSMGLQSGSGTCAACTGKKVLQNGVCAICDDELVHSADNLKCITCAAKFGDGSIHGTNGDCKCNNLKGFAGKANDVCVDCWRNGFKIDSQDATKCLENCEAGFVRSLDDLSCVTCVTKFGPGSKYKGVNVCECDETKGFAGTDDSTCSNCWSMGLQSGSGTCAACTGKKVLQNGVCAICDDELVHSADNLKCITCAAKFGDGSIHGTNGDCKCNNLKGFAGKANDVCVDCWRNGFKIDSQDATKCLENCEAGFVRSLDDLSCVTCVTKFGPGSKYKGATSANATKQRFRWNRRFYLLKLLEYGIIIWQRNTACTGKKVLQNGVCANAMMNQFTADNLKCITCAAVGDGSIHGTNGDCKTTQKDLLVKPTTFALTAGETDSRLIARMQRNAQKTARPDSSVALTTQAVLPASPSSGQEASTKVSTSANATKPKVSLEPTILLAQTAGVWDYNLAAEHAPLARARKFSKTAFVQYAMMNQFTALIT</sequence>
<evidence type="ECO:0000313" key="3">
    <source>
        <dbReference type="EMBL" id="CAL6081427.1"/>
    </source>
</evidence>
<dbReference type="SUPFAM" id="SSF57184">
    <property type="entry name" value="Growth factor receptor domain"/>
    <property type="match status" value="3"/>
</dbReference>
<protein>
    <submittedName>
        <fullName evidence="2">VSP</fullName>
    </submittedName>
</protein>
<evidence type="ECO:0000256" key="1">
    <source>
        <dbReference type="SAM" id="MobiDB-lite"/>
    </source>
</evidence>
<feature type="region of interest" description="Disordered" evidence="1">
    <location>
        <begin position="1830"/>
        <end position="1852"/>
    </location>
</feature>
<dbReference type="EMBL" id="CAXDID020000352">
    <property type="protein sequence ID" value="CAL6081427.1"/>
    <property type="molecule type" value="Genomic_DNA"/>
</dbReference>